<name>A0A135W8N2_9FLAO</name>
<evidence type="ECO:0000256" key="5">
    <source>
        <dbReference type="SAM" id="Phobius"/>
    </source>
</evidence>
<feature type="transmembrane region" description="Helical" evidence="5">
    <location>
        <begin position="218"/>
        <end position="240"/>
    </location>
</feature>
<evidence type="ECO:0000256" key="1">
    <source>
        <dbReference type="ARBA" id="ARBA00004127"/>
    </source>
</evidence>
<evidence type="ECO:0000313" key="7">
    <source>
        <dbReference type="EMBL" id="KXH81261.1"/>
    </source>
</evidence>
<dbReference type="RefSeq" id="WP_062652440.1">
    <property type="nucleotide sequence ID" value="NZ_JBJXVJ010000004.1"/>
</dbReference>
<keyword evidence="4 5" id="KW-0472">Membrane</keyword>
<reference evidence="7 9" key="3">
    <citation type="journal article" date="2016" name="Genome Announc.">
        <title>Draft Genome Sequence of a Biocontrol Rhizobacterium, Chryseobacterium kwangjuense Strain KJ1R5, Isolated from Pepper (Capsicum annuum).</title>
        <authorList>
            <person name="Jeong J.J."/>
            <person name="Park H."/>
            <person name="Park B.H."/>
            <person name="Mannaa M."/>
            <person name="Sang M.K."/>
            <person name="Choi I.G."/>
            <person name="Kim K.D."/>
        </authorList>
    </citation>
    <scope>NUCLEOTIDE SEQUENCE [LARGE SCALE GENOMIC DNA]</scope>
    <source>
        <strain evidence="7 9">KJ1R5</strain>
    </source>
</reference>
<keyword evidence="10" id="KW-1185">Reference proteome</keyword>
<dbReference type="EMBL" id="LPUR01000016">
    <property type="protein sequence ID" value="KXH81261.1"/>
    <property type="molecule type" value="Genomic_DNA"/>
</dbReference>
<keyword evidence="3 5" id="KW-1133">Transmembrane helix</keyword>
<proteinExistence type="predicted"/>
<accession>A0A135W8N2</accession>
<dbReference type="PANTHER" id="PTHR39535">
    <property type="entry name" value="SPORULATION-DELAYING PROTEIN SDPB"/>
    <property type="match status" value="1"/>
</dbReference>
<feature type="transmembrane region" description="Helical" evidence="5">
    <location>
        <begin position="247"/>
        <end position="274"/>
    </location>
</feature>
<organism evidence="7 9">
    <name type="scientific">Chryseobacterium kwangjuense</name>
    <dbReference type="NCBI Taxonomy" id="267125"/>
    <lineage>
        <taxon>Bacteria</taxon>
        <taxon>Pseudomonadati</taxon>
        <taxon>Bacteroidota</taxon>
        <taxon>Flavobacteriia</taxon>
        <taxon>Flavobacteriales</taxon>
        <taxon>Weeksellaceae</taxon>
        <taxon>Chryseobacterium group</taxon>
        <taxon>Chryseobacterium</taxon>
    </lineage>
</organism>
<dbReference type="SMART" id="SM00752">
    <property type="entry name" value="HTTM"/>
    <property type="match status" value="1"/>
</dbReference>
<dbReference type="GO" id="GO:0012505">
    <property type="term" value="C:endomembrane system"/>
    <property type="evidence" value="ECO:0007669"/>
    <property type="project" value="UniProtKB-SubCell"/>
</dbReference>
<evidence type="ECO:0000313" key="8">
    <source>
        <dbReference type="EMBL" id="MFN1218695.1"/>
    </source>
</evidence>
<dbReference type="Proteomes" id="UP001634154">
    <property type="component" value="Unassembled WGS sequence"/>
</dbReference>
<dbReference type="InterPro" id="IPR052964">
    <property type="entry name" value="Sporulation_signal_mat"/>
</dbReference>
<dbReference type="InterPro" id="IPR011020">
    <property type="entry name" value="HTTM-like"/>
</dbReference>
<reference evidence="9" key="1">
    <citation type="submission" date="2015-12" db="EMBL/GenBank/DDBJ databases">
        <title>Genome sequence of a biocontrol rhizobacterium Chryseobacterium kwangjuense strain KJ1R5 isolated from pepper (Capsicum annuum L.).</title>
        <authorList>
            <person name="Jeong J.-J."/>
            <person name="Park H."/>
            <person name="Mannaa M."/>
            <person name="Sang M.K."/>
            <person name="Choi I.-G."/>
            <person name="Kim K.D."/>
        </authorList>
    </citation>
    <scope>NUCLEOTIDE SEQUENCE [LARGE SCALE GENOMIC DNA]</scope>
    <source>
        <strain evidence="9">KJ1R5</strain>
    </source>
</reference>
<dbReference type="PANTHER" id="PTHR39535:SF2">
    <property type="entry name" value="HTTM DOMAIN-CONTAINING PROTEIN"/>
    <property type="match status" value="1"/>
</dbReference>
<feature type="domain" description="HTTM-like" evidence="6">
    <location>
        <begin position="23"/>
        <end position="283"/>
    </location>
</feature>
<dbReference type="Proteomes" id="UP000070513">
    <property type="component" value="Unassembled WGS sequence"/>
</dbReference>
<evidence type="ECO:0000259" key="6">
    <source>
        <dbReference type="SMART" id="SM00752"/>
    </source>
</evidence>
<evidence type="ECO:0000256" key="3">
    <source>
        <dbReference type="ARBA" id="ARBA00022989"/>
    </source>
</evidence>
<dbReference type="AlphaFoldDB" id="A0A135W8N2"/>
<comment type="caution">
    <text evidence="7">The sequence shown here is derived from an EMBL/GenBank/DDBJ whole genome shotgun (WGS) entry which is preliminary data.</text>
</comment>
<comment type="subcellular location">
    <subcellularLocation>
        <location evidence="1">Endomembrane system</location>
        <topology evidence="1">Multi-pass membrane protein</topology>
    </subcellularLocation>
</comment>
<feature type="transmembrane region" description="Helical" evidence="5">
    <location>
        <begin position="20"/>
        <end position="40"/>
    </location>
</feature>
<dbReference type="EMBL" id="JBJXVJ010000004">
    <property type="protein sequence ID" value="MFN1218695.1"/>
    <property type="molecule type" value="Genomic_DNA"/>
</dbReference>
<evidence type="ECO:0000313" key="10">
    <source>
        <dbReference type="Proteomes" id="UP001634154"/>
    </source>
</evidence>
<protein>
    <recommendedName>
        <fullName evidence="6">HTTM-like domain-containing protein</fullName>
    </recommendedName>
</protein>
<reference evidence="8 10" key="4">
    <citation type="submission" date="2024-12" db="EMBL/GenBank/DDBJ databases">
        <title>Draft genome sequence of Chryseobacterium kwangjuense AG447.</title>
        <authorList>
            <person name="Cheptsov V.S."/>
            <person name="Belov A."/>
            <person name="Zavarzina A.G."/>
        </authorList>
    </citation>
    <scope>NUCLEOTIDE SEQUENCE [LARGE SCALE GENOMIC DNA]</scope>
    <source>
        <strain evidence="8 10">AG447</strain>
    </source>
</reference>
<feature type="transmembrane region" description="Helical" evidence="5">
    <location>
        <begin position="112"/>
        <end position="131"/>
    </location>
</feature>
<gene>
    <name evidence="8" type="ORF">ACKW6Q_17145</name>
    <name evidence="7" type="ORF">AU378_16245</name>
</gene>
<evidence type="ECO:0000256" key="4">
    <source>
        <dbReference type="ARBA" id="ARBA00023136"/>
    </source>
</evidence>
<dbReference type="OrthoDB" id="1496138at2"/>
<feature type="transmembrane region" description="Helical" evidence="5">
    <location>
        <begin position="86"/>
        <end position="105"/>
    </location>
</feature>
<sequence length="289" mass="34385">MLDRVQEKLKLKEIFYNPEFILFFRVSIGIVILLHFISYWQDFDVLYGNNSVIPIELNRAYEGTKYITTTDILLFLEKYFTYNSSVLIFKGTFVALCVCIILGFYSRISALILLFLQISVVKSGIQFSYGADYFESMSLFYIIFFPSDIRFSQLNTKTRDFTIFKRTIQWHLSLSYFFSGFDKILGFNWWNGESIWKASHLPNFTRYIELNSLTDNPIVYIILGWITLIVEIFYPLFINIDRTRKVWLFLTIGMHVGIIVLFNLYFFASIMIIWNLTAYYFNYYDDEKV</sequence>
<evidence type="ECO:0000256" key="2">
    <source>
        <dbReference type="ARBA" id="ARBA00022692"/>
    </source>
</evidence>
<evidence type="ECO:0000313" key="9">
    <source>
        <dbReference type="Proteomes" id="UP000070513"/>
    </source>
</evidence>
<reference evidence="7" key="2">
    <citation type="submission" date="2015-12" db="EMBL/GenBank/DDBJ databases">
        <authorList>
            <person name="Shamseldin A."/>
            <person name="Moawad H."/>
            <person name="Abd El-Rahim W.M."/>
            <person name="Sadowsky M.J."/>
        </authorList>
    </citation>
    <scope>NUCLEOTIDE SEQUENCE</scope>
    <source>
        <strain evidence="7">KJ1R5</strain>
    </source>
</reference>
<keyword evidence="2 5" id="KW-0812">Transmembrane</keyword>